<organism evidence="1 2">
    <name type="scientific">Candidatus Neptunichlamydia vexilliferae</name>
    <dbReference type="NCBI Taxonomy" id="1651774"/>
    <lineage>
        <taxon>Bacteria</taxon>
        <taxon>Pseudomonadati</taxon>
        <taxon>Chlamydiota</taxon>
        <taxon>Chlamydiia</taxon>
        <taxon>Parachlamydiales</taxon>
        <taxon>Simkaniaceae</taxon>
        <taxon>Candidatus Neptunichlamydia</taxon>
    </lineage>
</organism>
<accession>A0ABS0B1I5</accession>
<protein>
    <recommendedName>
        <fullName evidence="3">Transposase</fullName>
    </recommendedName>
</protein>
<evidence type="ECO:0000313" key="1">
    <source>
        <dbReference type="EMBL" id="MBF5060253.1"/>
    </source>
</evidence>
<reference evidence="1 2" key="1">
    <citation type="submission" date="2020-01" db="EMBL/GenBank/DDBJ databases">
        <title>Draft genome sequence of Cand. Neptunochlamydia vexilliferae K9.</title>
        <authorList>
            <person name="Schulz F."/>
            <person name="Koestlbacher S."/>
            <person name="Wascher F."/>
            <person name="Pizzetti I."/>
            <person name="Horn M."/>
        </authorList>
    </citation>
    <scope>NUCLEOTIDE SEQUENCE [LARGE SCALE GENOMIC DNA]</scope>
    <source>
        <strain evidence="1 2">K9</strain>
    </source>
</reference>
<dbReference type="Proteomes" id="UP001194714">
    <property type="component" value="Unassembled WGS sequence"/>
</dbReference>
<keyword evidence="2" id="KW-1185">Reference proteome</keyword>
<name>A0ABS0B1I5_9BACT</name>
<comment type="caution">
    <text evidence="1">The sequence shown here is derived from an EMBL/GenBank/DDBJ whole genome shotgun (WGS) entry which is preliminary data.</text>
</comment>
<sequence>MACMKRTISLKLTLSDKDFETLLETQKCFSRGCNAIALQAKEKRCWNHVALHNFCYSKIREEIPQLGSQMVCNALRKVCGSRTPAKSKSYPCQPGKCTERIN</sequence>
<dbReference type="EMBL" id="JAAEJV010000106">
    <property type="protein sequence ID" value="MBF5060253.1"/>
    <property type="molecule type" value="Genomic_DNA"/>
</dbReference>
<evidence type="ECO:0008006" key="3">
    <source>
        <dbReference type="Google" id="ProtNLM"/>
    </source>
</evidence>
<evidence type="ECO:0000313" key="2">
    <source>
        <dbReference type="Proteomes" id="UP001194714"/>
    </source>
</evidence>
<proteinExistence type="predicted"/>
<gene>
    <name evidence="1" type="ORF">NEPTK9_001786</name>
</gene>